<dbReference type="RefSeq" id="WP_248834790.1">
    <property type="nucleotide sequence ID" value="NZ_JAJEQE010000006.1"/>
</dbReference>
<dbReference type="PROSITE" id="PS51689">
    <property type="entry name" value="SAM_RNA_A_N6_MT"/>
    <property type="match status" value="1"/>
</dbReference>
<feature type="domain" description="Ribosomal RNA adenine methylase transferase N-terminal" evidence="9">
    <location>
        <begin position="35"/>
        <end position="210"/>
    </location>
</feature>
<evidence type="ECO:0000313" key="10">
    <source>
        <dbReference type="EMBL" id="MCC2148241.1"/>
    </source>
</evidence>
<dbReference type="InterPro" id="IPR023165">
    <property type="entry name" value="rRNA_Ade_diMease-like_C"/>
</dbReference>
<reference evidence="10 11" key="1">
    <citation type="submission" date="2021-10" db="EMBL/GenBank/DDBJ databases">
        <title>Anaerobic single-cell dispensing facilitates the cultivation of human gut bacteria.</title>
        <authorList>
            <person name="Afrizal A."/>
        </authorList>
    </citation>
    <scope>NUCLEOTIDE SEQUENCE [LARGE SCALE GENOMIC DNA]</scope>
    <source>
        <strain evidence="10 11">CLA-AA-H246</strain>
    </source>
</reference>
<accession>A0ABS8ESS2</accession>
<gene>
    <name evidence="7 10" type="primary">rsmA</name>
    <name evidence="7" type="synonym">ksgA</name>
    <name evidence="10" type="ORF">LKD42_03065</name>
</gene>
<dbReference type="InterPro" id="IPR020598">
    <property type="entry name" value="rRNA_Ade_methylase_Trfase_N"/>
</dbReference>
<dbReference type="GO" id="GO:0052908">
    <property type="term" value="F:16S rRNA (adenine(1518)-N(6)/adenine(1519)-N(6))-dimethyltransferase activity"/>
    <property type="evidence" value="ECO:0007669"/>
    <property type="project" value="UniProtKB-EC"/>
</dbReference>
<evidence type="ECO:0000259" key="9">
    <source>
        <dbReference type="SMART" id="SM00650"/>
    </source>
</evidence>
<feature type="binding site" evidence="7 8">
    <location>
        <position position="55"/>
    </location>
    <ligand>
        <name>S-adenosyl-L-methionine</name>
        <dbReference type="ChEBI" id="CHEBI:59789"/>
    </ligand>
</feature>
<dbReference type="Gene3D" id="1.10.8.100">
    <property type="entry name" value="Ribosomal RNA adenine dimethylase-like, domain 2"/>
    <property type="match status" value="1"/>
</dbReference>
<comment type="function">
    <text evidence="7">Specifically dimethylates two adjacent adenosines (A1518 and A1519) in the loop of a conserved hairpin near the 3'-end of 16S rRNA in the 30S particle. May play a critical role in biogenesis of 30S subunits.</text>
</comment>
<dbReference type="PANTHER" id="PTHR11727:SF7">
    <property type="entry name" value="DIMETHYLADENOSINE TRANSFERASE-RELATED"/>
    <property type="match status" value="1"/>
</dbReference>
<dbReference type="EC" id="2.1.1.182" evidence="7"/>
<keyword evidence="6 7" id="KW-0694">RNA-binding</keyword>
<dbReference type="EMBL" id="JAJEQE010000006">
    <property type="protein sequence ID" value="MCC2148241.1"/>
    <property type="molecule type" value="Genomic_DNA"/>
</dbReference>
<comment type="catalytic activity">
    <reaction evidence="7">
        <text>adenosine(1518)/adenosine(1519) in 16S rRNA + 4 S-adenosyl-L-methionine = N(6)-dimethyladenosine(1518)/N(6)-dimethyladenosine(1519) in 16S rRNA + 4 S-adenosyl-L-homocysteine + 4 H(+)</text>
        <dbReference type="Rhea" id="RHEA:19609"/>
        <dbReference type="Rhea" id="RHEA-COMP:10232"/>
        <dbReference type="Rhea" id="RHEA-COMP:10233"/>
        <dbReference type="ChEBI" id="CHEBI:15378"/>
        <dbReference type="ChEBI" id="CHEBI:57856"/>
        <dbReference type="ChEBI" id="CHEBI:59789"/>
        <dbReference type="ChEBI" id="CHEBI:74411"/>
        <dbReference type="ChEBI" id="CHEBI:74493"/>
        <dbReference type="EC" id="2.1.1.182"/>
    </reaction>
</comment>
<keyword evidence="1 7" id="KW-0963">Cytoplasm</keyword>
<evidence type="ECO:0000256" key="2">
    <source>
        <dbReference type="ARBA" id="ARBA00022552"/>
    </source>
</evidence>
<feature type="binding site" evidence="7 8">
    <location>
        <position position="125"/>
    </location>
    <ligand>
        <name>S-adenosyl-L-methionine</name>
        <dbReference type="ChEBI" id="CHEBI:59789"/>
    </ligand>
</feature>
<evidence type="ECO:0000256" key="8">
    <source>
        <dbReference type="PROSITE-ProRule" id="PRU01026"/>
    </source>
</evidence>
<keyword evidence="3 7" id="KW-0489">Methyltransferase</keyword>
<dbReference type="CDD" id="cd02440">
    <property type="entry name" value="AdoMet_MTases"/>
    <property type="match status" value="1"/>
</dbReference>
<comment type="subcellular location">
    <subcellularLocation>
        <location evidence="7">Cytoplasm</location>
    </subcellularLocation>
</comment>
<proteinExistence type="inferred from homology"/>
<keyword evidence="2 7" id="KW-0698">rRNA processing</keyword>
<dbReference type="InterPro" id="IPR029063">
    <property type="entry name" value="SAM-dependent_MTases_sf"/>
</dbReference>
<dbReference type="PANTHER" id="PTHR11727">
    <property type="entry name" value="DIMETHYLADENOSINE TRANSFERASE"/>
    <property type="match status" value="1"/>
</dbReference>
<evidence type="ECO:0000256" key="4">
    <source>
        <dbReference type="ARBA" id="ARBA00022679"/>
    </source>
</evidence>
<dbReference type="InterPro" id="IPR011530">
    <property type="entry name" value="rRNA_adenine_dimethylase"/>
</dbReference>
<evidence type="ECO:0000256" key="6">
    <source>
        <dbReference type="ARBA" id="ARBA00022884"/>
    </source>
</evidence>
<dbReference type="Proteomes" id="UP001299235">
    <property type="component" value="Unassembled WGS sequence"/>
</dbReference>
<dbReference type="SUPFAM" id="SSF53335">
    <property type="entry name" value="S-adenosyl-L-methionine-dependent methyltransferases"/>
    <property type="match status" value="1"/>
</dbReference>
<evidence type="ECO:0000313" key="11">
    <source>
        <dbReference type="Proteomes" id="UP001299235"/>
    </source>
</evidence>
<feature type="binding site" evidence="7 8">
    <location>
        <position position="101"/>
    </location>
    <ligand>
        <name>S-adenosyl-L-methionine</name>
        <dbReference type="ChEBI" id="CHEBI:59789"/>
    </ligand>
</feature>
<keyword evidence="4 7" id="KW-0808">Transferase</keyword>
<feature type="binding site" evidence="7 8">
    <location>
        <position position="30"/>
    </location>
    <ligand>
        <name>S-adenosyl-L-methionine</name>
        <dbReference type="ChEBI" id="CHEBI:59789"/>
    </ligand>
</feature>
<comment type="similarity">
    <text evidence="7">Belongs to the class I-like SAM-binding methyltransferase superfamily. rRNA adenine N(6)-methyltransferase family. RsmA subfamily.</text>
</comment>
<evidence type="ECO:0000256" key="5">
    <source>
        <dbReference type="ARBA" id="ARBA00022691"/>
    </source>
</evidence>
<keyword evidence="11" id="KW-1185">Reference proteome</keyword>
<evidence type="ECO:0000256" key="7">
    <source>
        <dbReference type="HAMAP-Rule" id="MF_00607"/>
    </source>
</evidence>
<keyword evidence="5 7" id="KW-0949">S-adenosyl-L-methionine</keyword>
<dbReference type="HAMAP" id="MF_00607">
    <property type="entry name" value="16SrRNA_methyltr_A"/>
    <property type="match status" value="1"/>
</dbReference>
<dbReference type="InterPro" id="IPR001737">
    <property type="entry name" value="KsgA/Erm"/>
</dbReference>
<evidence type="ECO:0000256" key="3">
    <source>
        <dbReference type="ARBA" id="ARBA00022603"/>
    </source>
</evidence>
<dbReference type="Pfam" id="PF00398">
    <property type="entry name" value="RrnaAD"/>
    <property type="match status" value="1"/>
</dbReference>
<dbReference type="InterPro" id="IPR020596">
    <property type="entry name" value="rRNA_Ade_Mease_Trfase_CS"/>
</dbReference>
<name>A0ABS8ESS2_9FIRM</name>
<evidence type="ECO:0000256" key="1">
    <source>
        <dbReference type="ARBA" id="ARBA00022490"/>
    </source>
</evidence>
<dbReference type="Gene3D" id="3.40.50.150">
    <property type="entry name" value="Vaccinia Virus protein VP39"/>
    <property type="match status" value="1"/>
</dbReference>
<dbReference type="NCBIfam" id="TIGR00755">
    <property type="entry name" value="ksgA"/>
    <property type="match status" value="1"/>
</dbReference>
<comment type="caution">
    <text evidence="10">The sequence shown here is derived from an EMBL/GenBank/DDBJ whole genome shotgun (WGS) entry which is preliminary data.</text>
</comment>
<dbReference type="PROSITE" id="PS01131">
    <property type="entry name" value="RRNA_A_DIMETH"/>
    <property type="match status" value="1"/>
</dbReference>
<feature type="binding site" evidence="7 8">
    <location>
        <position position="28"/>
    </location>
    <ligand>
        <name>S-adenosyl-L-methionine</name>
        <dbReference type="ChEBI" id="CHEBI:59789"/>
    </ligand>
</feature>
<dbReference type="SMART" id="SM00650">
    <property type="entry name" value="rADc"/>
    <property type="match status" value="1"/>
</dbReference>
<feature type="binding site" evidence="7 8">
    <location>
        <position position="76"/>
    </location>
    <ligand>
        <name>S-adenosyl-L-methionine</name>
        <dbReference type="ChEBI" id="CHEBI:59789"/>
    </ligand>
</feature>
<sequence length="287" mass="31877">MEKLSNPQKTIEVIKKYDFAFQKKFGQNFLIDAHVLNKIIASADITKDDCVLEIGPGIGTMTQYLAEAAGKVVAVEIDRNLIPILSETLADYENVTVINEDVLKLDIAKLADEYNQGRPIKVVANLPYYITTPIIMGLFESHVPVKSITVMVQKEVALRMQAGPGTKDYGALSLAVQFYAEPYIVANVPPNCFMPRPNVGSAVIRLTLHENPPTTVKDESLMFRLIRASFNQRRKTLLNGLNNSPEIKASKEQIQAAFEKLSFPANVRGETLTLKEFAALADEFAEF</sequence>
<protein>
    <recommendedName>
        <fullName evidence="7">Ribosomal RNA small subunit methyltransferase A</fullName>
        <ecNumber evidence="7">2.1.1.182</ecNumber>
    </recommendedName>
    <alternativeName>
        <fullName evidence="7">16S rRNA (adenine(1518)-N(6)/adenine(1519)-N(6))-dimethyltransferase</fullName>
    </alternativeName>
    <alternativeName>
        <fullName evidence="7">16S rRNA dimethyladenosine transferase</fullName>
    </alternativeName>
    <alternativeName>
        <fullName evidence="7">16S rRNA dimethylase</fullName>
    </alternativeName>
    <alternativeName>
        <fullName evidence="7">S-adenosylmethionine-6-N', N'-adenosyl(rRNA) dimethyltransferase</fullName>
    </alternativeName>
</protein>
<organism evidence="10 11">
    <name type="scientific">Hominisplanchenecus faecis</name>
    <dbReference type="NCBI Taxonomy" id="2885351"/>
    <lineage>
        <taxon>Bacteria</taxon>
        <taxon>Bacillati</taxon>
        <taxon>Bacillota</taxon>
        <taxon>Clostridia</taxon>
        <taxon>Lachnospirales</taxon>
        <taxon>Lachnospiraceae</taxon>
        <taxon>Hominisplanchenecus</taxon>
    </lineage>
</organism>